<reference evidence="3" key="1">
    <citation type="journal article" date="2014" name="Front. Microbiol.">
        <title>High frequency of phylogenetically diverse reductive dehalogenase-homologous genes in deep subseafloor sedimentary metagenomes.</title>
        <authorList>
            <person name="Kawai M."/>
            <person name="Futagami T."/>
            <person name="Toyoda A."/>
            <person name="Takaki Y."/>
            <person name="Nishi S."/>
            <person name="Hori S."/>
            <person name="Arai W."/>
            <person name="Tsubouchi T."/>
            <person name="Morono Y."/>
            <person name="Uchiyama I."/>
            <person name="Ito T."/>
            <person name="Fujiyama A."/>
            <person name="Inagaki F."/>
            <person name="Takami H."/>
        </authorList>
    </citation>
    <scope>NUCLEOTIDE SEQUENCE</scope>
    <source>
        <strain evidence="3">Expedition CK06-06</strain>
    </source>
</reference>
<dbReference type="InterPro" id="IPR019752">
    <property type="entry name" value="Pyrv/ketoisovalerate_OxRed_cat"/>
</dbReference>
<evidence type="ECO:0000313" key="3">
    <source>
        <dbReference type="EMBL" id="GAF93517.1"/>
    </source>
</evidence>
<feature type="non-terminal residue" evidence="3">
    <location>
        <position position="50"/>
    </location>
</feature>
<dbReference type="PANTHER" id="PTHR43366:SF1">
    <property type="entry name" value="PYRUVATE SYNTHASE SUBUNIT PORC"/>
    <property type="match status" value="1"/>
</dbReference>
<comment type="caution">
    <text evidence="3">The sequence shown here is derived from an EMBL/GenBank/DDBJ whole genome shotgun (WGS) entry which is preliminary data.</text>
</comment>
<name>X0TZE7_9ZZZZ</name>
<evidence type="ECO:0000256" key="1">
    <source>
        <dbReference type="ARBA" id="ARBA00023002"/>
    </source>
</evidence>
<keyword evidence="1" id="KW-0560">Oxidoreductase</keyword>
<dbReference type="InterPro" id="IPR051626">
    <property type="entry name" value="Oxidoreductase_gamma_subunit"/>
</dbReference>
<dbReference type="GO" id="GO:0016903">
    <property type="term" value="F:oxidoreductase activity, acting on the aldehyde or oxo group of donors"/>
    <property type="evidence" value="ECO:0007669"/>
    <property type="project" value="InterPro"/>
</dbReference>
<accession>X0TZE7</accession>
<organism evidence="3">
    <name type="scientific">marine sediment metagenome</name>
    <dbReference type="NCBI Taxonomy" id="412755"/>
    <lineage>
        <taxon>unclassified sequences</taxon>
        <taxon>metagenomes</taxon>
        <taxon>ecological metagenomes</taxon>
    </lineage>
</organism>
<dbReference type="AlphaFoldDB" id="X0TZE7"/>
<sequence>MLEIRFHGRGGQGAVTAANVLVAAALKDGNRGVQSFPLFGAERRGAPVKA</sequence>
<feature type="domain" description="Pyruvate/ketoisovalerate oxidoreductase catalytic" evidence="2">
    <location>
        <begin position="10"/>
        <end position="49"/>
    </location>
</feature>
<protein>
    <recommendedName>
        <fullName evidence="2">Pyruvate/ketoisovalerate oxidoreductase catalytic domain-containing protein</fullName>
    </recommendedName>
</protein>
<gene>
    <name evidence="3" type="ORF">S01H1_29867</name>
</gene>
<dbReference type="SUPFAM" id="SSF53323">
    <property type="entry name" value="Pyruvate-ferredoxin oxidoreductase, PFOR, domain III"/>
    <property type="match status" value="1"/>
</dbReference>
<dbReference type="EMBL" id="BARS01018353">
    <property type="protein sequence ID" value="GAF93517.1"/>
    <property type="molecule type" value="Genomic_DNA"/>
</dbReference>
<dbReference type="PANTHER" id="PTHR43366">
    <property type="entry name" value="PYRUVATE SYNTHASE SUBUNIT PORC"/>
    <property type="match status" value="1"/>
</dbReference>
<dbReference type="InterPro" id="IPR002869">
    <property type="entry name" value="Pyrv_flavodox_OxRed_cen"/>
</dbReference>
<proteinExistence type="predicted"/>
<dbReference type="Pfam" id="PF01558">
    <property type="entry name" value="POR"/>
    <property type="match status" value="1"/>
</dbReference>
<dbReference type="Gene3D" id="3.40.920.10">
    <property type="entry name" value="Pyruvate-ferredoxin oxidoreductase, PFOR, domain III"/>
    <property type="match status" value="1"/>
</dbReference>
<evidence type="ECO:0000259" key="2">
    <source>
        <dbReference type="Pfam" id="PF01558"/>
    </source>
</evidence>